<keyword evidence="5" id="KW-0777">Teichoic acid biosynthesis</keyword>
<organism evidence="8 9">
    <name type="scientific">Vagococcus carniphilus</name>
    <dbReference type="NCBI Taxonomy" id="218144"/>
    <lineage>
        <taxon>Bacteria</taxon>
        <taxon>Bacillati</taxon>
        <taxon>Bacillota</taxon>
        <taxon>Bacilli</taxon>
        <taxon>Lactobacillales</taxon>
        <taxon>Enterococcaceae</taxon>
        <taxon>Vagococcus</taxon>
    </lineage>
</organism>
<dbReference type="OrthoDB" id="9811865at2"/>
<proteinExistence type="inferred from homology"/>
<dbReference type="EMBL" id="NGKB01000001">
    <property type="protein sequence ID" value="RSU16702.1"/>
    <property type="molecule type" value="Genomic_DNA"/>
</dbReference>
<dbReference type="Gene3D" id="3.40.50.12580">
    <property type="match status" value="1"/>
</dbReference>
<comment type="caution">
    <text evidence="8">The sequence shown here is derived from an EMBL/GenBank/DDBJ whole genome shotgun (WGS) entry which is preliminary data.</text>
</comment>
<dbReference type="InterPro" id="IPR051612">
    <property type="entry name" value="Teichoic_Acid_Biosynth"/>
</dbReference>
<protein>
    <recommendedName>
        <fullName evidence="7">Glycosyl transferase family 1 domain-containing protein</fullName>
    </recommendedName>
</protein>
<dbReference type="GeneID" id="95579945"/>
<dbReference type="InterPro" id="IPR001296">
    <property type="entry name" value="Glyco_trans_1"/>
</dbReference>
<evidence type="ECO:0000256" key="3">
    <source>
        <dbReference type="ARBA" id="ARBA00022475"/>
    </source>
</evidence>
<dbReference type="GO" id="GO:0005886">
    <property type="term" value="C:plasma membrane"/>
    <property type="evidence" value="ECO:0007669"/>
    <property type="project" value="UniProtKB-SubCell"/>
</dbReference>
<dbReference type="RefSeq" id="WP_126790790.1">
    <property type="nucleotide sequence ID" value="NZ_CP060720.1"/>
</dbReference>
<dbReference type="PANTHER" id="PTHR37316">
    <property type="entry name" value="TEICHOIC ACID GLYCEROL-PHOSPHATE PRIMASE"/>
    <property type="match status" value="1"/>
</dbReference>
<dbReference type="AlphaFoldDB" id="A0A430B8P2"/>
<feature type="domain" description="Glycosyl transferase family 1" evidence="7">
    <location>
        <begin position="721"/>
        <end position="869"/>
    </location>
</feature>
<dbReference type="PANTHER" id="PTHR37316:SF3">
    <property type="entry name" value="TEICHOIC ACID GLYCEROL-PHOSPHATE TRANSFERASE"/>
    <property type="match status" value="1"/>
</dbReference>
<dbReference type="Pfam" id="PF04464">
    <property type="entry name" value="Glyphos_transf"/>
    <property type="match status" value="1"/>
</dbReference>
<keyword evidence="4" id="KW-0808">Transferase</keyword>
<evidence type="ECO:0000259" key="7">
    <source>
        <dbReference type="Pfam" id="PF00534"/>
    </source>
</evidence>
<evidence type="ECO:0000256" key="1">
    <source>
        <dbReference type="ARBA" id="ARBA00004202"/>
    </source>
</evidence>
<dbReference type="GO" id="GO:0019350">
    <property type="term" value="P:teichoic acid biosynthetic process"/>
    <property type="evidence" value="ECO:0007669"/>
    <property type="project" value="UniProtKB-KW"/>
</dbReference>
<evidence type="ECO:0000256" key="2">
    <source>
        <dbReference type="ARBA" id="ARBA00010488"/>
    </source>
</evidence>
<evidence type="ECO:0000313" key="8">
    <source>
        <dbReference type="EMBL" id="RSU16702.1"/>
    </source>
</evidence>
<evidence type="ECO:0000256" key="5">
    <source>
        <dbReference type="ARBA" id="ARBA00022944"/>
    </source>
</evidence>
<dbReference type="SUPFAM" id="SSF53756">
    <property type="entry name" value="UDP-Glycosyltransferase/glycogen phosphorylase"/>
    <property type="match status" value="2"/>
</dbReference>
<comment type="similarity">
    <text evidence="2">Belongs to the CDP-glycerol glycerophosphotransferase family.</text>
</comment>
<comment type="subcellular location">
    <subcellularLocation>
        <location evidence="1">Cell membrane</location>
        <topology evidence="1">Peripheral membrane protein</topology>
    </subcellularLocation>
</comment>
<reference evidence="8 9" key="1">
    <citation type="submission" date="2017-05" db="EMBL/GenBank/DDBJ databases">
        <title>Vagococcus spp. assemblies.</title>
        <authorList>
            <person name="Gulvik C.A."/>
        </authorList>
    </citation>
    <scope>NUCLEOTIDE SEQUENCE [LARGE SCALE GENOMIC DNA]</scope>
    <source>
        <strain evidence="8 9">SS1714</strain>
    </source>
</reference>
<keyword evidence="9" id="KW-1185">Reference proteome</keyword>
<sequence>MLNKKVKNTIKNKMSKSYEFKYLKYLKHKSIEENQILLESTQSRDFSGHVLYVCKDLAERYPQMQLVISIVPEKKDWLQLLLKKQNITDKVKVVEFLSKDYFLALATSKYLINDTTFWSFFNKRPEQVYINIWHGTPLKKLGKDMNLDGFGNVQKNFLASDYLVVSNDYTKDKLVESYNLNNIASTKVVVAPSARNSILFDDLVREKVRNELDLDNKKVYMYMPTYRDEGTSISYTEKALLALDKNLTDNEVLFVKLHPFDAEKMTLNIHDLKHVKPFPSKYETYEFLTAVDTLITDYSSIMYDFLCTNRSTILFTYDKAAYYKQRGLYEDIADYPFLKVSTIDELITHLRDEDELTDKNFQDKYISNDNLEGTKELVDYLFSGKACSNIKEFSLRNEKDNVVFFAGPLWDNGITQAFFNTLDAIDLEENNYILHLKDKSVKYAHKYKLKELQIPYILTSGVAQYSFFEGIFTHLYLKKEWFGNKFMRKTIETVVMKMYRLDFRRMFNNLEINHFIHYTGFERAYAAMTQAISGEKIKTTIFYHTDMFEEYDAKKNINKKVLKNSYEKVDQVVLVNEELRERLVSNYPKIKNIKILDNFLGTDKIIEASEESLFTSLLDTSITHYGGIKKTIHDSLPVQIKEDNSFTPIDRLFKTIIQRRNIGESDLIPNVKKYKSELDGIFQSKYTELFKVTDSLEITNEELGYIYGLSKLKLIDDLLDPNVKVFSNIGRFDKQKGHDRLLTAFEEVHKHHPNTRLVIIAPHGPLKNQTINQAKESSANEHIYIVGGMQNPYSLLKYCEAFVFTSLYEGLGLVVFESLAVNTNVITVEIPATSRGLQKGQPENAAPVAMVVKNDQESITKGWLDYLDNEQIFSPYDFDKVEQESLASWEDVIKPL</sequence>
<dbReference type="GO" id="GO:0016757">
    <property type="term" value="F:glycosyltransferase activity"/>
    <property type="evidence" value="ECO:0007669"/>
    <property type="project" value="InterPro"/>
</dbReference>
<dbReference type="Gene3D" id="3.40.50.2000">
    <property type="entry name" value="Glycogen Phosphorylase B"/>
    <property type="match status" value="2"/>
</dbReference>
<dbReference type="GO" id="GO:0047355">
    <property type="term" value="F:CDP-glycerol glycerophosphotransferase activity"/>
    <property type="evidence" value="ECO:0007669"/>
    <property type="project" value="InterPro"/>
</dbReference>
<evidence type="ECO:0000313" key="9">
    <source>
        <dbReference type="Proteomes" id="UP000288028"/>
    </source>
</evidence>
<keyword evidence="3" id="KW-1003">Cell membrane</keyword>
<evidence type="ECO:0000256" key="4">
    <source>
        <dbReference type="ARBA" id="ARBA00022679"/>
    </source>
</evidence>
<dbReference type="InterPro" id="IPR043149">
    <property type="entry name" value="TagF_N"/>
</dbReference>
<name>A0A430B8P2_9ENTE</name>
<dbReference type="Pfam" id="PF00534">
    <property type="entry name" value="Glycos_transf_1"/>
    <property type="match status" value="1"/>
</dbReference>
<dbReference type="Gene3D" id="3.40.50.11820">
    <property type="match status" value="1"/>
</dbReference>
<keyword evidence="6" id="KW-0472">Membrane</keyword>
<accession>A0A430B8P2</accession>
<gene>
    <name evidence="8" type="ORF">CBF28_00520</name>
</gene>
<dbReference type="InterPro" id="IPR007554">
    <property type="entry name" value="Glycerophosphate_synth"/>
</dbReference>
<evidence type="ECO:0000256" key="6">
    <source>
        <dbReference type="ARBA" id="ARBA00023136"/>
    </source>
</evidence>
<dbReference type="InterPro" id="IPR043148">
    <property type="entry name" value="TagF_C"/>
</dbReference>
<dbReference type="Proteomes" id="UP000288028">
    <property type="component" value="Unassembled WGS sequence"/>
</dbReference>